<dbReference type="EMBL" id="VBAK01000048">
    <property type="protein sequence ID" value="TMI92854.1"/>
    <property type="molecule type" value="Genomic_DNA"/>
</dbReference>
<dbReference type="InterPro" id="IPR029060">
    <property type="entry name" value="PIN-like_dom_sf"/>
</dbReference>
<sequence length="141" mass="15016">MIRAVIDTNVWVAGLLSRAGPPARVVDLSLAGTLTPVVSPAIVREYEHVLLRPDLGLAVAEVNAVMAYLKIPGSHVVQVDPAGQLSVCSDPDDDMFLEAAIEGQAAVVITGNTRHYPASPWRGIRIIAPAAFMRALPLLMQ</sequence>
<dbReference type="SUPFAM" id="SSF88723">
    <property type="entry name" value="PIN domain-like"/>
    <property type="match status" value="1"/>
</dbReference>
<evidence type="ECO:0000259" key="1">
    <source>
        <dbReference type="SMART" id="SM00670"/>
    </source>
</evidence>
<dbReference type="Proteomes" id="UP000318509">
    <property type="component" value="Unassembled WGS sequence"/>
</dbReference>
<proteinExistence type="predicted"/>
<dbReference type="NCBIfam" id="TIGR00305">
    <property type="entry name" value="putative toxin-antitoxin system toxin component, PIN family"/>
    <property type="match status" value="1"/>
</dbReference>
<dbReference type="InterPro" id="IPR002850">
    <property type="entry name" value="PIN_toxin-like"/>
</dbReference>
<accession>A0A537KAV5</accession>
<comment type="caution">
    <text evidence="2">The sequence shown here is derived from an EMBL/GenBank/DDBJ whole genome shotgun (WGS) entry which is preliminary data.</text>
</comment>
<dbReference type="SMART" id="SM00670">
    <property type="entry name" value="PINc"/>
    <property type="match status" value="1"/>
</dbReference>
<dbReference type="InterPro" id="IPR002716">
    <property type="entry name" value="PIN_dom"/>
</dbReference>
<dbReference type="Pfam" id="PF13470">
    <property type="entry name" value="PIN_3"/>
    <property type="match status" value="1"/>
</dbReference>
<evidence type="ECO:0000313" key="3">
    <source>
        <dbReference type="Proteomes" id="UP000318509"/>
    </source>
</evidence>
<dbReference type="PANTHER" id="PTHR34610:SF3">
    <property type="entry name" value="SSL7007 PROTEIN"/>
    <property type="match status" value="1"/>
</dbReference>
<evidence type="ECO:0000313" key="2">
    <source>
        <dbReference type="EMBL" id="TMI92854.1"/>
    </source>
</evidence>
<protein>
    <submittedName>
        <fullName evidence="2">Putative toxin-antitoxin system toxin component, PIN family</fullName>
    </submittedName>
</protein>
<reference evidence="2 3" key="1">
    <citation type="journal article" date="2019" name="Nat. Microbiol.">
        <title>Mediterranean grassland soil C-N compound turnover is dependent on rainfall and depth, and is mediated by genomically divergent microorganisms.</title>
        <authorList>
            <person name="Diamond S."/>
            <person name="Andeer P.F."/>
            <person name="Li Z."/>
            <person name="Crits-Christoph A."/>
            <person name="Burstein D."/>
            <person name="Anantharaman K."/>
            <person name="Lane K.R."/>
            <person name="Thomas B.C."/>
            <person name="Pan C."/>
            <person name="Northen T.R."/>
            <person name="Banfield J.F."/>
        </authorList>
    </citation>
    <scope>NUCLEOTIDE SEQUENCE [LARGE SCALE GENOMIC DNA]</scope>
    <source>
        <strain evidence="2">NP_3</strain>
    </source>
</reference>
<gene>
    <name evidence="2" type="ORF">E6H00_02090</name>
</gene>
<name>A0A537KAV5_9BACT</name>
<dbReference type="AlphaFoldDB" id="A0A537KAV5"/>
<dbReference type="PANTHER" id="PTHR34610">
    <property type="entry name" value="SSL7007 PROTEIN"/>
    <property type="match status" value="1"/>
</dbReference>
<feature type="domain" description="PIN" evidence="1">
    <location>
        <begin position="2"/>
        <end position="117"/>
    </location>
</feature>
<organism evidence="2 3">
    <name type="scientific">Candidatus Segetimicrobium genomatis</name>
    <dbReference type="NCBI Taxonomy" id="2569760"/>
    <lineage>
        <taxon>Bacteria</taxon>
        <taxon>Bacillati</taxon>
        <taxon>Candidatus Sysuimicrobiota</taxon>
        <taxon>Candidatus Sysuimicrobiia</taxon>
        <taxon>Candidatus Sysuimicrobiales</taxon>
        <taxon>Candidatus Segetimicrobiaceae</taxon>
        <taxon>Candidatus Segetimicrobium</taxon>
    </lineage>
</organism>